<comment type="caution">
    <text evidence="1">The sequence shown here is derived from an EMBL/GenBank/DDBJ whole genome shotgun (WGS) entry which is preliminary data.</text>
</comment>
<organism evidence="1 2">
    <name type="scientific">Halospina denitrificans</name>
    <dbReference type="NCBI Taxonomy" id="332522"/>
    <lineage>
        <taxon>Bacteria</taxon>
        <taxon>Pseudomonadati</taxon>
        <taxon>Pseudomonadota</taxon>
        <taxon>Gammaproteobacteria</taxon>
        <taxon>Halospina</taxon>
    </lineage>
</organism>
<evidence type="ECO:0000313" key="2">
    <source>
        <dbReference type="Proteomes" id="UP000295830"/>
    </source>
</evidence>
<protein>
    <submittedName>
        <fullName evidence="1">Uncharacterized protein</fullName>
    </submittedName>
</protein>
<evidence type="ECO:0000313" key="1">
    <source>
        <dbReference type="EMBL" id="TDT37816.1"/>
    </source>
</evidence>
<reference evidence="1 2" key="1">
    <citation type="submission" date="2019-03" db="EMBL/GenBank/DDBJ databases">
        <title>Genomic Encyclopedia of Type Strains, Phase IV (KMG-IV): sequencing the most valuable type-strain genomes for metagenomic binning, comparative biology and taxonomic classification.</title>
        <authorList>
            <person name="Goeker M."/>
        </authorList>
    </citation>
    <scope>NUCLEOTIDE SEQUENCE [LARGE SCALE GENOMIC DNA]</scope>
    <source>
        <strain evidence="1 2">DSM 15505</strain>
    </source>
</reference>
<sequence>MPKDQYHLAAPLPESLVTETNQLIDDIRTNGVTKKKREELYNTILKLTETGVDFFFLEPLRRMEAGPMLQKMASMGISSMLKGTRMVIHNVVKKADDKHIEGILEFMEEILFEPETR</sequence>
<dbReference type="EMBL" id="SOAX01000007">
    <property type="protein sequence ID" value="TDT37816.1"/>
    <property type="molecule type" value="Genomic_DNA"/>
</dbReference>
<dbReference type="Proteomes" id="UP000295830">
    <property type="component" value="Unassembled WGS sequence"/>
</dbReference>
<dbReference type="RefSeq" id="WP_133737006.1">
    <property type="nucleotide sequence ID" value="NZ_SOAX01000007.1"/>
</dbReference>
<accession>A0A4R7JK57</accession>
<gene>
    <name evidence="1" type="ORF">DES49_2777</name>
</gene>
<keyword evidence="2" id="KW-1185">Reference proteome</keyword>
<dbReference type="OrthoDB" id="6367532at2"/>
<proteinExistence type="predicted"/>
<name>A0A4R7JK57_9GAMM</name>
<dbReference type="AlphaFoldDB" id="A0A4R7JK57"/>